<dbReference type="EMBL" id="QOPD01000007">
    <property type="protein sequence ID" value="RCL37752.1"/>
    <property type="molecule type" value="Genomic_DNA"/>
</dbReference>
<dbReference type="Proteomes" id="UP000252147">
    <property type="component" value="Unassembled WGS sequence"/>
</dbReference>
<name>A0A368BLL7_9GAMM</name>
<evidence type="ECO:0000313" key="2">
    <source>
        <dbReference type="Proteomes" id="UP000252147"/>
    </source>
</evidence>
<dbReference type="PROSITE" id="PS51257">
    <property type="entry name" value="PROKAR_LIPOPROTEIN"/>
    <property type="match status" value="1"/>
</dbReference>
<accession>A0A368BLL7</accession>
<gene>
    <name evidence="1" type="ORF">DBW97_04245</name>
</gene>
<proteinExistence type="predicted"/>
<dbReference type="AlphaFoldDB" id="A0A368BLL7"/>
<organism evidence="1 2">
    <name type="scientific">SAR86 cluster bacterium</name>
    <dbReference type="NCBI Taxonomy" id="2030880"/>
    <lineage>
        <taxon>Bacteria</taxon>
        <taxon>Pseudomonadati</taxon>
        <taxon>Pseudomonadota</taxon>
        <taxon>Gammaproteobacteria</taxon>
        <taxon>SAR86 cluster</taxon>
    </lineage>
</organism>
<sequence length="263" mass="29797">MRNITNYLLLTLLVVGCSGSSEPEQEAEPTEQGPMFSEYLTCTPGSNFNADNVRTMIRDWNQLDLSNLIYAAGHAPVAESSLGGEGKVYWQLFWESKEVADEAWGQSPNEEFAAWGEKYADVLTCDGDGRRGYDAYWGRDNQRSGEWADDSQWVTYAHYCKFTENGNPESLGATAEAFNEYVDNSETGEDGPFTFAVYLHNGDNPEVYSQYDFFWMNYYQNNEDAQASYARFAENGEEMQAKFDAISSCEGPYPSNSYQFLYE</sequence>
<protein>
    <submittedName>
        <fullName evidence="1">Uncharacterized protein</fullName>
    </submittedName>
</protein>
<comment type="caution">
    <text evidence="1">The sequence shown here is derived from an EMBL/GenBank/DDBJ whole genome shotgun (WGS) entry which is preliminary data.</text>
</comment>
<evidence type="ECO:0000313" key="1">
    <source>
        <dbReference type="EMBL" id="RCL37752.1"/>
    </source>
</evidence>
<reference evidence="1 2" key="1">
    <citation type="journal article" date="2018" name="Microbiome">
        <title>Fine metagenomic profile of the Mediterranean stratified and mixed water columns revealed by assembly and recruitment.</title>
        <authorList>
            <person name="Haro-Moreno J.M."/>
            <person name="Lopez-Perez M."/>
            <person name="De La Torre J.R."/>
            <person name="Picazo A."/>
            <person name="Camacho A."/>
            <person name="Rodriguez-Valera F."/>
        </authorList>
    </citation>
    <scope>NUCLEOTIDE SEQUENCE [LARGE SCALE GENOMIC DNA]</scope>
    <source>
        <strain evidence="1">MED-G83</strain>
    </source>
</reference>